<gene>
    <name evidence="2" type="ORF">CLV72_104243</name>
</gene>
<protein>
    <submittedName>
        <fullName evidence="2">Uncharacterized protein DUF3883</fullName>
    </submittedName>
</protein>
<evidence type="ECO:0000313" key="2">
    <source>
        <dbReference type="EMBL" id="PRX98664.1"/>
    </source>
</evidence>
<dbReference type="Pfam" id="PF13020">
    <property type="entry name" value="NOV_C"/>
    <property type="match status" value="1"/>
</dbReference>
<sequence length="198" mass="21520">MAIEYRRDAVPDEQALAADVRFMAELLDVLYRAGDESYVPGDAVLEVVEALDAAESTAGRAGGRAGGQGFRLTAGERRAVEAHAMATVTAACAAQGWLVEDVSRSRSFDLLLTRGAERLHVEVKGTVSEGRQVVLTRAEVEAQRRFAPDNALAVVHSIALDRAADPPRAKGGRLRWISPWEIEDESLTVVSYIHRTPR</sequence>
<reference evidence="2 3" key="1">
    <citation type="submission" date="2018-03" db="EMBL/GenBank/DDBJ databases">
        <title>Genomic Encyclopedia of Archaeal and Bacterial Type Strains, Phase II (KMG-II): from individual species to whole genera.</title>
        <authorList>
            <person name="Goeker M."/>
        </authorList>
    </citation>
    <scope>NUCLEOTIDE SEQUENCE [LARGE SCALE GENOMIC DNA]</scope>
    <source>
        <strain evidence="2 3">DSM 45601</strain>
    </source>
</reference>
<feature type="domain" description="Protein NO VEIN C-terminal" evidence="1">
    <location>
        <begin position="80"/>
        <end position="158"/>
    </location>
</feature>
<evidence type="ECO:0000313" key="3">
    <source>
        <dbReference type="Proteomes" id="UP000237846"/>
    </source>
</evidence>
<keyword evidence="3" id="KW-1185">Reference proteome</keyword>
<comment type="caution">
    <text evidence="2">The sequence shown here is derived from an EMBL/GenBank/DDBJ whole genome shotgun (WGS) entry which is preliminary data.</text>
</comment>
<accession>A0A2T0Q4D8</accession>
<organism evidence="2 3">
    <name type="scientific">Allonocardiopsis opalescens</name>
    <dbReference type="NCBI Taxonomy" id="1144618"/>
    <lineage>
        <taxon>Bacteria</taxon>
        <taxon>Bacillati</taxon>
        <taxon>Actinomycetota</taxon>
        <taxon>Actinomycetes</taxon>
        <taxon>Streptosporangiales</taxon>
        <taxon>Allonocardiopsis</taxon>
    </lineage>
</organism>
<dbReference type="InterPro" id="IPR024975">
    <property type="entry name" value="NOV_C"/>
</dbReference>
<evidence type="ECO:0000259" key="1">
    <source>
        <dbReference type="Pfam" id="PF13020"/>
    </source>
</evidence>
<name>A0A2T0Q4D8_9ACTN</name>
<dbReference type="EMBL" id="PVZC01000004">
    <property type="protein sequence ID" value="PRX98664.1"/>
    <property type="molecule type" value="Genomic_DNA"/>
</dbReference>
<dbReference type="AlphaFoldDB" id="A0A2T0Q4D8"/>
<proteinExistence type="predicted"/>
<dbReference type="Proteomes" id="UP000237846">
    <property type="component" value="Unassembled WGS sequence"/>
</dbReference>